<evidence type="ECO:0000256" key="1">
    <source>
        <dbReference type="ARBA" id="ARBA00009437"/>
    </source>
</evidence>
<organism evidence="6 7">
    <name type="scientific">Paraburkholderia bengalensis</name>
    <dbReference type="NCBI Taxonomy" id="2747562"/>
    <lineage>
        <taxon>Bacteria</taxon>
        <taxon>Pseudomonadati</taxon>
        <taxon>Pseudomonadota</taxon>
        <taxon>Betaproteobacteria</taxon>
        <taxon>Burkholderiales</taxon>
        <taxon>Burkholderiaceae</taxon>
        <taxon>Paraburkholderia</taxon>
    </lineage>
</organism>
<evidence type="ECO:0000256" key="4">
    <source>
        <dbReference type="ARBA" id="ARBA00023163"/>
    </source>
</evidence>
<dbReference type="InterPro" id="IPR036390">
    <property type="entry name" value="WH_DNA-bd_sf"/>
</dbReference>
<dbReference type="Gene3D" id="1.10.10.10">
    <property type="entry name" value="Winged helix-like DNA-binding domain superfamily/Winged helix DNA-binding domain"/>
    <property type="match status" value="1"/>
</dbReference>
<dbReference type="InterPro" id="IPR005119">
    <property type="entry name" value="LysR_subst-bd"/>
</dbReference>
<keyword evidence="3" id="KW-0238">DNA-binding</keyword>
<dbReference type="Proteomes" id="UP001386437">
    <property type="component" value="Unassembled WGS sequence"/>
</dbReference>
<name>A0ABU8J2I5_9BURK</name>
<dbReference type="InterPro" id="IPR000847">
    <property type="entry name" value="LysR_HTH_N"/>
</dbReference>
<dbReference type="PANTHER" id="PTHR30419">
    <property type="entry name" value="HTH-TYPE TRANSCRIPTIONAL REGULATOR YBHD"/>
    <property type="match status" value="1"/>
</dbReference>
<protein>
    <submittedName>
        <fullName evidence="6">LysR family transcriptional regulator</fullName>
    </submittedName>
</protein>
<evidence type="ECO:0000256" key="3">
    <source>
        <dbReference type="ARBA" id="ARBA00023125"/>
    </source>
</evidence>
<gene>
    <name evidence="6" type="ORF">H3V53_34920</name>
</gene>
<comment type="caution">
    <text evidence="6">The sequence shown here is derived from an EMBL/GenBank/DDBJ whole genome shotgun (WGS) entry which is preliminary data.</text>
</comment>
<sequence length="318" mass="34202">MLTPIERFFSSGLRLSHLRLLVALADLKQVTKVAAAFNVTQPAVSKQIGEIEQALGAAVTERVGKAVLLTDVGIVLARRGREILRQVGLAQRDVASLVTGTAGHVNLGSVTAVPPSFISQSMVTFLTRAPAASVRFIEASLDKLLEMLRTGEADLVLARARAKDDPDLTTESLYSEPIVFVAGPTHALSRERLVTLKDITDFTWLVPQQGSPSHIALAQLMEKEGLDIHDAVVESSCIALNIELMARAPFIALLPLSYATEYAARGRISLINFPPLTELGEVVLYRRADLNSPAPLLLAQCMREEAAASASQSDTSIS</sequence>
<dbReference type="EMBL" id="JACFYJ010000097">
    <property type="protein sequence ID" value="MEI6002140.1"/>
    <property type="molecule type" value="Genomic_DNA"/>
</dbReference>
<dbReference type="Pfam" id="PF03466">
    <property type="entry name" value="LysR_substrate"/>
    <property type="match status" value="1"/>
</dbReference>
<reference evidence="6 7" key="1">
    <citation type="journal article" date="2022" name="Arch. Microbiol.">
        <title>Paraburkholderia bengalensis sp. nov. isolated from roots of Oryza sativa, IR64.</title>
        <authorList>
            <person name="Nag P."/>
            <person name="Mondal N."/>
            <person name="Sarkar J."/>
            <person name="Das S."/>
        </authorList>
    </citation>
    <scope>NUCLEOTIDE SEQUENCE [LARGE SCALE GENOMIC DNA]</scope>
    <source>
        <strain evidence="6 7">IR64_4_BI</strain>
    </source>
</reference>
<evidence type="ECO:0000259" key="5">
    <source>
        <dbReference type="PROSITE" id="PS50931"/>
    </source>
</evidence>
<evidence type="ECO:0000313" key="7">
    <source>
        <dbReference type="Proteomes" id="UP001386437"/>
    </source>
</evidence>
<dbReference type="Gene3D" id="3.40.190.290">
    <property type="match status" value="1"/>
</dbReference>
<proteinExistence type="inferred from homology"/>
<dbReference type="PROSITE" id="PS50931">
    <property type="entry name" value="HTH_LYSR"/>
    <property type="match status" value="1"/>
</dbReference>
<comment type="similarity">
    <text evidence="1">Belongs to the LysR transcriptional regulatory family.</text>
</comment>
<dbReference type="SUPFAM" id="SSF53850">
    <property type="entry name" value="Periplasmic binding protein-like II"/>
    <property type="match status" value="1"/>
</dbReference>
<dbReference type="PANTHER" id="PTHR30419:SF8">
    <property type="entry name" value="NITROGEN ASSIMILATION TRANSCRIPTIONAL ACTIVATOR-RELATED"/>
    <property type="match status" value="1"/>
</dbReference>
<dbReference type="InterPro" id="IPR036388">
    <property type="entry name" value="WH-like_DNA-bd_sf"/>
</dbReference>
<evidence type="ECO:0000256" key="2">
    <source>
        <dbReference type="ARBA" id="ARBA00023015"/>
    </source>
</evidence>
<evidence type="ECO:0000313" key="6">
    <source>
        <dbReference type="EMBL" id="MEI6002140.1"/>
    </source>
</evidence>
<feature type="domain" description="HTH lysR-type" evidence="5">
    <location>
        <begin position="13"/>
        <end position="70"/>
    </location>
</feature>
<keyword evidence="7" id="KW-1185">Reference proteome</keyword>
<dbReference type="SUPFAM" id="SSF46785">
    <property type="entry name" value="Winged helix' DNA-binding domain"/>
    <property type="match status" value="1"/>
</dbReference>
<dbReference type="Pfam" id="PF00126">
    <property type="entry name" value="HTH_1"/>
    <property type="match status" value="1"/>
</dbReference>
<dbReference type="InterPro" id="IPR050950">
    <property type="entry name" value="HTH-type_LysR_regulators"/>
</dbReference>
<accession>A0ABU8J2I5</accession>
<dbReference type="RefSeq" id="WP_336601787.1">
    <property type="nucleotide sequence ID" value="NZ_JACFYJ010000097.1"/>
</dbReference>
<keyword evidence="2" id="KW-0805">Transcription regulation</keyword>
<keyword evidence="4" id="KW-0804">Transcription</keyword>